<reference evidence="3 4" key="1">
    <citation type="journal article" date="2014" name="Agronomy (Basel)">
        <title>A Draft Genome Sequence for Ensete ventricosum, the Drought-Tolerant Tree Against Hunger.</title>
        <authorList>
            <person name="Harrison J."/>
            <person name="Moore K.A."/>
            <person name="Paszkiewicz K."/>
            <person name="Jones T."/>
            <person name="Grant M."/>
            <person name="Ambacheew D."/>
            <person name="Muzemil S."/>
            <person name="Studholme D.J."/>
        </authorList>
    </citation>
    <scope>NUCLEOTIDE SEQUENCE [LARGE SCALE GENOMIC DNA]</scope>
</reference>
<gene>
    <name evidence="3" type="ORF">B296_00022896</name>
</gene>
<comment type="caution">
    <text evidence="3">The sequence shown here is derived from an EMBL/GenBank/DDBJ whole genome shotgun (WGS) entry which is preliminary data.</text>
</comment>
<dbReference type="Gene3D" id="1.10.510.10">
    <property type="entry name" value="Transferase(Phosphotransferase) domain 1"/>
    <property type="match status" value="1"/>
</dbReference>
<accession>A0A427APP5</accession>
<keyword evidence="2" id="KW-0812">Transmembrane</keyword>
<evidence type="ECO:0000256" key="1">
    <source>
        <dbReference type="SAM" id="MobiDB-lite"/>
    </source>
</evidence>
<evidence type="ECO:0000313" key="3">
    <source>
        <dbReference type="EMBL" id="RRT78192.1"/>
    </source>
</evidence>
<evidence type="ECO:0000256" key="2">
    <source>
        <dbReference type="SAM" id="Phobius"/>
    </source>
</evidence>
<name>A0A427APP5_ENSVE</name>
<dbReference type="AlphaFoldDB" id="A0A427APP5"/>
<feature type="region of interest" description="Disordered" evidence="1">
    <location>
        <begin position="205"/>
        <end position="225"/>
    </location>
</feature>
<keyword evidence="2" id="KW-0472">Membrane</keyword>
<dbReference type="EMBL" id="AMZH03001739">
    <property type="protein sequence ID" value="RRT78192.1"/>
    <property type="molecule type" value="Genomic_DNA"/>
</dbReference>
<organism evidence="3 4">
    <name type="scientific">Ensete ventricosum</name>
    <name type="common">Abyssinian banana</name>
    <name type="synonym">Musa ensete</name>
    <dbReference type="NCBI Taxonomy" id="4639"/>
    <lineage>
        <taxon>Eukaryota</taxon>
        <taxon>Viridiplantae</taxon>
        <taxon>Streptophyta</taxon>
        <taxon>Embryophyta</taxon>
        <taxon>Tracheophyta</taxon>
        <taxon>Spermatophyta</taxon>
        <taxon>Magnoliopsida</taxon>
        <taxon>Liliopsida</taxon>
        <taxon>Zingiberales</taxon>
        <taxon>Musaceae</taxon>
        <taxon>Ensete</taxon>
    </lineage>
</organism>
<protein>
    <submittedName>
        <fullName evidence="3">Uncharacterized protein</fullName>
    </submittedName>
</protein>
<sequence length="392" mass="44798">MGAGRQDDWKEPLKRKSRRLKGLDSVAGSRHLVEEGPHIGLWVQCRHERGRSRRVIIEAGVDGRDRGRRPRLRGNSSGSDWELLLMEEKSRIRMQRQGRKKRQWSDYRLEGAESEIRSGDKPRLMLKRRRELSFDNTKKAYSKWIKDRRHRSKELKIGTVFTIVTVVVMALAIASYWCYHKRISTGGNQGVGGESPRHGRFWSSVQRRSMHRRSSGHKEDDKQFQARNERVHKRGGELRPGEAQAHGVAQRLVQEERGAVPCVRVHAQWQPGRYPLQPLKKGATELKSSKASHGDSSTCTKNRSRLWCTGDIKSSNIQDADMNARLGYFGLARLFEHGTNPHTTHVVGTGIYRAGVVAHREGDGQLRRVRLWRAAMACSPHTVQNMGTYIVL</sequence>
<keyword evidence="2" id="KW-1133">Transmembrane helix</keyword>
<feature type="compositionally biased region" description="Basic and acidic residues" evidence="1">
    <location>
        <begin position="216"/>
        <end position="225"/>
    </location>
</feature>
<dbReference type="Proteomes" id="UP000287651">
    <property type="component" value="Unassembled WGS sequence"/>
</dbReference>
<proteinExistence type="predicted"/>
<dbReference type="SUPFAM" id="SSF56112">
    <property type="entry name" value="Protein kinase-like (PK-like)"/>
    <property type="match status" value="1"/>
</dbReference>
<evidence type="ECO:0000313" key="4">
    <source>
        <dbReference type="Proteomes" id="UP000287651"/>
    </source>
</evidence>
<dbReference type="InterPro" id="IPR011009">
    <property type="entry name" value="Kinase-like_dom_sf"/>
</dbReference>
<feature type="transmembrane region" description="Helical" evidence="2">
    <location>
        <begin position="155"/>
        <end position="177"/>
    </location>
</feature>